<dbReference type="OrthoDB" id="5546837at2759"/>
<dbReference type="GO" id="GO:0016020">
    <property type="term" value="C:membrane"/>
    <property type="evidence" value="ECO:0007669"/>
    <property type="project" value="UniProtKB-SubCell"/>
</dbReference>
<evidence type="ECO:0000256" key="3">
    <source>
        <dbReference type="ARBA" id="ARBA00022989"/>
    </source>
</evidence>
<dbReference type="PANTHER" id="PTHR36460">
    <property type="entry name" value="UPF0132 DOMAIN PROTEIN (AFU_ORTHOLOGUE AFUA_3G10255)"/>
    <property type="match status" value="1"/>
</dbReference>
<comment type="subcellular location">
    <subcellularLocation>
        <location evidence="1">Membrane</location>
        <topology evidence="1">Multi-pass membrane protein</topology>
    </subcellularLocation>
</comment>
<dbReference type="EMBL" id="GL883090">
    <property type="protein sequence ID" value="EGG12608.1"/>
    <property type="molecule type" value="Genomic_DNA"/>
</dbReference>
<dbReference type="PANTHER" id="PTHR36460:SF1">
    <property type="entry name" value="UPF0132 DOMAIN PROTEIN (AFU_ORTHOLOGUE AFUA_3G10255)"/>
    <property type="match status" value="1"/>
</dbReference>
<feature type="transmembrane region" description="Helical" evidence="6">
    <location>
        <begin position="157"/>
        <end position="175"/>
    </location>
</feature>
<reference evidence="8" key="1">
    <citation type="journal article" date="2011" name="Proc. Natl. Acad. Sci. U.S.A.">
        <title>Obligate biotrophy features unraveled by the genomic analysis of rust fungi.</title>
        <authorList>
            <person name="Duplessis S."/>
            <person name="Cuomo C.A."/>
            <person name="Lin Y.-C."/>
            <person name="Aerts A."/>
            <person name="Tisserant E."/>
            <person name="Veneault-Fourrey C."/>
            <person name="Joly D.L."/>
            <person name="Hacquard S."/>
            <person name="Amselem J."/>
            <person name="Cantarel B.L."/>
            <person name="Chiu R."/>
            <person name="Coutinho P.M."/>
            <person name="Feau N."/>
            <person name="Field M."/>
            <person name="Frey P."/>
            <person name="Gelhaye E."/>
            <person name="Goldberg J."/>
            <person name="Grabherr M.G."/>
            <person name="Kodira C.D."/>
            <person name="Kohler A."/>
            <person name="Kuees U."/>
            <person name="Lindquist E.A."/>
            <person name="Lucas S.M."/>
            <person name="Mago R."/>
            <person name="Mauceli E."/>
            <person name="Morin E."/>
            <person name="Murat C."/>
            <person name="Pangilinan J.L."/>
            <person name="Park R."/>
            <person name="Pearson M."/>
            <person name="Quesneville H."/>
            <person name="Rouhier N."/>
            <person name="Sakthikumar S."/>
            <person name="Salamov A.A."/>
            <person name="Schmutz J."/>
            <person name="Selles B."/>
            <person name="Shapiro H."/>
            <person name="Tanguay P."/>
            <person name="Tuskan G.A."/>
            <person name="Henrissat B."/>
            <person name="Van de Peer Y."/>
            <person name="Rouze P."/>
            <person name="Ellis J.G."/>
            <person name="Dodds P.N."/>
            <person name="Schein J.E."/>
            <person name="Zhong S."/>
            <person name="Hamelin R.C."/>
            <person name="Grigoriev I.V."/>
            <person name="Szabo L.J."/>
            <person name="Martin F."/>
        </authorList>
    </citation>
    <scope>NUCLEOTIDE SEQUENCE [LARGE SCALE GENOMIC DNA]</scope>
    <source>
        <strain evidence="8">98AG31 / pathotype 3-4-7</strain>
    </source>
</reference>
<evidence type="ECO:0000313" key="7">
    <source>
        <dbReference type="EMBL" id="EGG12608.1"/>
    </source>
</evidence>
<evidence type="ECO:0000256" key="4">
    <source>
        <dbReference type="ARBA" id="ARBA00023136"/>
    </source>
</evidence>
<name>F4R3D2_MELLP</name>
<gene>
    <name evidence="7" type="ORF">MELLADRAFT_76240</name>
</gene>
<feature type="compositionally biased region" description="Polar residues" evidence="5">
    <location>
        <begin position="90"/>
        <end position="103"/>
    </location>
</feature>
<dbReference type="AlphaFoldDB" id="F4R3D2"/>
<evidence type="ECO:0000256" key="5">
    <source>
        <dbReference type="SAM" id="MobiDB-lite"/>
    </source>
</evidence>
<keyword evidence="8" id="KW-1185">Reference proteome</keyword>
<keyword evidence="2 6" id="KW-0812">Transmembrane</keyword>
<dbReference type="GeneID" id="18932746"/>
<evidence type="ECO:0000313" key="8">
    <source>
        <dbReference type="Proteomes" id="UP000001072"/>
    </source>
</evidence>
<sequence length="224" mass="25077">MNFAPYAPPPDEHRQGTSPKLSRKPSSPSTSARSPSSSMNKSHHEPNPWKSYQSGGVAGGNPINSNQYTSQQNQPNFQSSQSHSGLEAGPSNQSNAFQSSTNRLEPGGQFFPSPEAYETRFGWRVDLLSALSYCTPLMAILMLIVETRNDFVRIHAYQSLLIALPLAFLHFIFLASHFFQVLLFLIDLGLYGWLGYQAYFDAEVLERKLLPHVGPLAERWTEEE</sequence>
<dbReference type="HOGENOM" id="CLU_095018_1_1_1"/>
<dbReference type="InParanoid" id="F4R3D2"/>
<keyword evidence="3 6" id="KW-1133">Transmembrane helix</keyword>
<evidence type="ECO:0000256" key="2">
    <source>
        <dbReference type="ARBA" id="ARBA00022692"/>
    </source>
</evidence>
<accession>F4R3D2</accession>
<evidence type="ECO:0000256" key="1">
    <source>
        <dbReference type="ARBA" id="ARBA00004141"/>
    </source>
</evidence>
<feature type="compositionally biased region" description="Low complexity" evidence="5">
    <location>
        <begin position="17"/>
        <end position="38"/>
    </location>
</feature>
<proteinExistence type="predicted"/>
<dbReference type="KEGG" id="mlr:MELLADRAFT_76240"/>
<feature type="transmembrane region" description="Helical" evidence="6">
    <location>
        <begin position="127"/>
        <end position="145"/>
    </location>
</feature>
<dbReference type="STRING" id="747676.F4R3D2"/>
<dbReference type="VEuPathDB" id="FungiDB:MELLADRAFT_76240"/>
<feature type="region of interest" description="Disordered" evidence="5">
    <location>
        <begin position="1"/>
        <end position="104"/>
    </location>
</feature>
<feature type="transmembrane region" description="Helical" evidence="6">
    <location>
        <begin position="181"/>
        <end position="200"/>
    </location>
</feature>
<dbReference type="RefSeq" id="XP_007403546.1">
    <property type="nucleotide sequence ID" value="XM_007403484.1"/>
</dbReference>
<protein>
    <submittedName>
        <fullName evidence="7">Uncharacterized protein</fullName>
    </submittedName>
</protein>
<organism evidence="8">
    <name type="scientific">Melampsora larici-populina (strain 98AG31 / pathotype 3-4-7)</name>
    <name type="common">Poplar leaf rust fungus</name>
    <dbReference type="NCBI Taxonomy" id="747676"/>
    <lineage>
        <taxon>Eukaryota</taxon>
        <taxon>Fungi</taxon>
        <taxon>Dikarya</taxon>
        <taxon>Basidiomycota</taxon>
        <taxon>Pucciniomycotina</taxon>
        <taxon>Pucciniomycetes</taxon>
        <taxon>Pucciniales</taxon>
        <taxon>Melampsoraceae</taxon>
        <taxon>Melampsora</taxon>
    </lineage>
</organism>
<keyword evidence="4 6" id="KW-0472">Membrane</keyword>
<dbReference type="Proteomes" id="UP000001072">
    <property type="component" value="Unassembled WGS sequence"/>
</dbReference>
<dbReference type="eggNOG" id="ENOG502S13M">
    <property type="taxonomic scope" value="Eukaryota"/>
</dbReference>
<evidence type="ECO:0000256" key="6">
    <source>
        <dbReference type="SAM" id="Phobius"/>
    </source>
</evidence>
<feature type="compositionally biased region" description="Low complexity" evidence="5">
    <location>
        <begin position="70"/>
        <end position="84"/>
    </location>
</feature>